<feature type="transmembrane region" description="Helical" evidence="8">
    <location>
        <begin position="192"/>
        <end position="213"/>
    </location>
</feature>
<feature type="transmembrane region" description="Helical" evidence="8">
    <location>
        <begin position="286"/>
        <end position="304"/>
    </location>
</feature>
<evidence type="ECO:0000256" key="6">
    <source>
        <dbReference type="ARBA" id="ARBA00023136"/>
    </source>
</evidence>
<proteinExistence type="inferred from homology"/>
<comment type="similarity">
    <text evidence="7">Belongs to the glycosyltransferase 87 family.</text>
</comment>
<dbReference type="InterPro" id="IPR018584">
    <property type="entry name" value="GT87"/>
</dbReference>
<evidence type="ECO:0000256" key="3">
    <source>
        <dbReference type="ARBA" id="ARBA00022679"/>
    </source>
</evidence>
<keyword evidence="6 8" id="KW-0472">Membrane</keyword>
<evidence type="ECO:0000313" key="10">
    <source>
        <dbReference type="Proteomes" id="UP000706039"/>
    </source>
</evidence>
<dbReference type="Proteomes" id="UP000706039">
    <property type="component" value="Unassembled WGS sequence"/>
</dbReference>
<keyword evidence="5 8" id="KW-1133">Transmembrane helix</keyword>
<comment type="subcellular location">
    <subcellularLocation>
        <location evidence="1">Cell membrane</location>
        <topology evidence="1">Multi-pass membrane protein</topology>
    </subcellularLocation>
</comment>
<feature type="transmembrane region" description="Helical" evidence="8">
    <location>
        <begin position="325"/>
        <end position="346"/>
    </location>
</feature>
<keyword evidence="3" id="KW-0808">Transferase</keyword>
<keyword evidence="4 8" id="KW-0812">Transmembrane</keyword>
<accession>A0ABS7PTY9</accession>
<dbReference type="EMBL" id="JAINVV010000010">
    <property type="protein sequence ID" value="MBY8824825.1"/>
    <property type="molecule type" value="Genomic_DNA"/>
</dbReference>
<reference evidence="9 10" key="1">
    <citation type="submission" date="2021-08" db="EMBL/GenBank/DDBJ databases">
        <authorList>
            <person name="Tuo L."/>
        </authorList>
    </citation>
    <scope>NUCLEOTIDE SEQUENCE [LARGE SCALE GENOMIC DNA]</scope>
    <source>
        <strain evidence="9 10">JCM 31229</strain>
    </source>
</reference>
<sequence length="405" mass="44846">MTAALLRQWPKLKRLIMAFGLFGLVIWPAAGWYGHDLVSDEYARFQALPGLHVTPSAIVGRDFVNIWHGGHEALKGAEGIYDRTEYRRTLRAAADVYGIYAFSYPPHMLMLSVPFGFPPYLWSLALWLIGTFALFIWAARPWLKEAGLPLWSVLLLPGALVNLWAGHFGYLIGGLALLGWWHAGRRPGLSGASFALMSVKPHMGIMVPFILAAKHQWSTIAWATFGTLALVLASTLAFGMDAWTTWLTSTLSFQVGLIDPGAQREYYYMMPTVGRMLMAIDREGPILLGQILFGLITMAMLVWADRRGARLADIGLLSITGTMLILPYSFNYDLVALSLIALVWAARSPARWWSPERLAYGAMFVAPIAQVPLAREGVWLSPVAILAAFAFAAWRSGRDWAAHPA</sequence>
<organism evidence="9 10">
    <name type="scientific">Sphingomonas colocasiae</name>
    <dbReference type="NCBI Taxonomy" id="1848973"/>
    <lineage>
        <taxon>Bacteria</taxon>
        <taxon>Pseudomonadati</taxon>
        <taxon>Pseudomonadota</taxon>
        <taxon>Alphaproteobacteria</taxon>
        <taxon>Sphingomonadales</taxon>
        <taxon>Sphingomonadaceae</taxon>
        <taxon>Sphingomonas</taxon>
    </lineage>
</organism>
<evidence type="ECO:0000256" key="4">
    <source>
        <dbReference type="ARBA" id="ARBA00022692"/>
    </source>
</evidence>
<gene>
    <name evidence="9" type="ORF">K7G82_21145</name>
</gene>
<evidence type="ECO:0000256" key="5">
    <source>
        <dbReference type="ARBA" id="ARBA00022989"/>
    </source>
</evidence>
<evidence type="ECO:0000256" key="8">
    <source>
        <dbReference type="SAM" id="Phobius"/>
    </source>
</evidence>
<name>A0ABS7PTY9_9SPHN</name>
<dbReference type="Pfam" id="PF09594">
    <property type="entry name" value="GT87"/>
    <property type="match status" value="1"/>
</dbReference>
<protein>
    <submittedName>
        <fullName evidence="9">DUF2029 domain-containing protein</fullName>
    </submittedName>
</protein>
<keyword evidence="2" id="KW-1003">Cell membrane</keyword>
<evidence type="ECO:0000313" key="9">
    <source>
        <dbReference type="EMBL" id="MBY8824825.1"/>
    </source>
</evidence>
<feature type="transmembrane region" description="Helical" evidence="8">
    <location>
        <begin position="220"/>
        <end position="240"/>
    </location>
</feature>
<evidence type="ECO:0000256" key="2">
    <source>
        <dbReference type="ARBA" id="ARBA00022475"/>
    </source>
</evidence>
<feature type="transmembrane region" description="Helical" evidence="8">
    <location>
        <begin position="120"/>
        <end position="138"/>
    </location>
</feature>
<dbReference type="RefSeq" id="WP_222991937.1">
    <property type="nucleotide sequence ID" value="NZ_JAINVV010000010.1"/>
</dbReference>
<keyword evidence="10" id="KW-1185">Reference proteome</keyword>
<feature type="transmembrane region" description="Helical" evidence="8">
    <location>
        <begin position="12"/>
        <end position="33"/>
    </location>
</feature>
<evidence type="ECO:0000256" key="1">
    <source>
        <dbReference type="ARBA" id="ARBA00004651"/>
    </source>
</evidence>
<comment type="caution">
    <text evidence="9">The sequence shown here is derived from an EMBL/GenBank/DDBJ whole genome shotgun (WGS) entry which is preliminary data.</text>
</comment>
<feature type="transmembrane region" description="Helical" evidence="8">
    <location>
        <begin position="377"/>
        <end position="394"/>
    </location>
</feature>
<feature type="transmembrane region" description="Helical" evidence="8">
    <location>
        <begin position="150"/>
        <end position="172"/>
    </location>
</feature>
<evidence type="ECO:0000256" key="7">
    <source>
        <dbReference type="ARBA" id="ARBA00024033"/>
    </source>
</evidence>